<keyword evidence="9" id="KW-1185">Reference proteome</keyword>
<proteinExistence type="predicted"/>
<evidence type="ECO:0000313" key="9">
    <source>
        <dbReference type="Proteomes" id="UP000242999"/>
    </source>
</evidence>
<feature type="transmembrane region" description="Helical" evidence="6">
    <location>
        <begin position="45"/>
        <end position="69"/>
    </location>
</feature>
<evidence type="ECO:0000256" key="4">
    <source>
        <dbReference type="ARBA" id="ARBA00023136"/>
    </source>
</evidence>
<name>A0A1H6TE69_9GAMM</name>
<evidence type="ECO:0000256" key="3">
    <source>
        <dbReference type="ARBA" id="ARBA00022989"/>
    </source>
</evidence>
<evidence type="ECO:0000256" key="5">
    <source>
        <dbReference type="SAM" id="Coils"/>
    </source>
</evidence>
<dbReference type="InterPro" id="IPR010445">
    <property type="entry name" value="LapA_dom"/>
</dbReference>
<feature type="domain" description="Lipopolysaccharide assembly protein A" evidence="7">
    <location>
        <begin position="27"/>
        <end position="90"/>
    </location>
</feature>
<evidence type="ECO:0000256" key="6">
    <source>
        <dbReference type="SAM" id="Phobius"/>
    </source>
</evidence>
<accession>A0A1H6TE69</accession>
<keyword evidence="2 6" id="KW-0812">Transmembrane</keyword>
<keyword evidence="4 6" id="KW-0472">Membrane</keyword>
<dbReference type="GO" id="GO:0005886">
    <property type="term" value="C:plasma membrane"/>
    <property type="evidence" value="ECO:0007669"/>
    <property type="project" value="InterPro"/>
</dbReference>
<keyword evidence="1" id="KW-1003">Cell membrane</keyword>
<dbReference type="STRING" id="64971.SAMN05421831_1093"/>
<evidence type="ECO:0000256" key="1">
    <source>
        <dbReference type="ARBA" id="ARBA00022475"/>
    </source>
</evidence>
<evidence type="ECO:0000256" key="2">
    <source>
        <dbReference type="ARBA" id="ARBA00022692"/>
    </source>
</evidence>
<keyword evidence="5" id="KW-0175">Coiled coil</keyword>
<dbReference type="Pfam" id="PF06305">
    <property type="entry name" value="LapA_dom"/>
    <property type="match status" value="1"/>
</dbReference>
<dbReference type="EMBL" id="FNYH01000009">
    <property type="protein sequence ID" value="SEI74082.1"/>
    <property type="molecule type" value="Genomic_DNA"/>
</dbReference>
<dbReference type="Proteomes" id="UP000242999">
    <property type="component" value="Unassembled WGS sequence"/>
</dbReference>
<gene>
    <name evidence="8" type="ORF">SAMN05421831_1093</name>
</gene>
<protein>
    <recommendedName>
        <fullName evidence="7">Lipopolysaccharide assembly protein A domain-containing protein</fullName>
    </recommendedName>
</protein>
<evidence type="ECO:0000313" key="8">
    <source>
        <dbReference type="EMBL" id="SEI74082.1"/>
    </source>
</evidence>
<feature type="coiled-coil region" evidence="5">
    <location>
        <begin position="68"/>
        <end position="102"/>
    </location>
</feature>
<dbReference type="RefSeq" id="WP_093310434.1">
    <property type="nucleotide sequence ID" value="NZ_FNYH01000009.1"/>
</dbReference>
<dbReference type="AlphaFoldDB" id="A0A1H6TE69"/>
<evidence type="ECO:0000259" key="7">
    <source>
        <dbReference type="Pfam" id="PF06305"/>
    </source>
</evidence>
<dbReference type="OrthoDB" id="6121208at2"/>
<reference evidence="9" key="1">
    <citation type="submission" date="2016-10" db="EMBL/GenBank/DDBJ databases">
        <authorList>
            <person name="Varghese N."/>
            <person name="Submissions S."/>
        </authorList>
    </citation>
    <scope>NUCLEOTIDE SEQUENCE [LARGE SCALE GENOMIC DNA]</scope>
    <source>
        <strain evidence="9">DSM 7165</strain>
    </source>
</reference>
<organism evidence="8 9">
    <name type="scientific">Allopseudospirillum japonicum</name>
    <dbReference type="NCBI Taxonomy" id="64971"/>
    <lineage>
        <taxon>Bacteria</taxon>
        <taxon>Pseudomonadati</taxon>
        <taxon>Pseudomonadota</taxon>
        <taxon>Gammaproteobacteria</taxon>
        <taxon>Oceanospirillales</taxon>
        <taxon>Oceanospirillaceae</taxon>
        <taxon>Allopseudospirillum</taxon>
    </lineage>
</organism>
<keyword evidence="3 6" id="KW-1133">Transmembrane helix</keyword>
<sequence length="106" mass="11897">MRWIRLVLFTLVSIFLLGLGSWFALRNQTPVPLDLILIQFEAGSLATWMMIAFMGGALCSLFVMIFTLLRMQARLAGARSRVQKLQKEVNQLKNQQGAKELAPATS</sequence>